<comment type="caution">
    <text evidence="1">The sequence shown here is derived from an EMBL/GenBank/DDBJ whole genome shotgun (WGS) entry which is preliminary data.</text>
</comment>
<gene>
    <name evidence="1" type="ORF">IAC44_02865</name>
</gene>
<reference evidence="1" key="1">
    <citation type="submission" date="2020-10" db="EMBL/GenBank/DDBJ databases">
        <authorList>
            <person name="Gilroy R."/>
        </authorList>
    </citation>
    <scope>NUCLEOTIDE SEQUENCE</scope>
    <source>
        <strain evidence="1">1383</strain>
    </source>
</reference>
<dbReference type="Proteomes" id="UP000824161">
    <property type="component" value="Unassembled WGS sequence"/>
</dbReference>
<reference evidence="1" key="2">
    <citation type="journal article" date="2021" name="PeerJ">
        <title>Extensive microbial diversity within the chicken gut microbiome revealed by metagenomics and culture.</title>
        <authorList>
            <person name="Gilroy R."/>
            <person name="Ravi A."/>
            <person name="Getino M."/>
            <person name="Pursley I."/>
            <person name="Horton D.L."/>
            <person name="Alikhan N.F."/>
            <person name="Baker D."/>
            <person name="Gharbi K."/>
            <person name="Hall N."/>
            <person name="Watson M."/>
            <person name="Adriaenssens E.M."/>
            <person name="Foster-Nyarko E."/>
            <person name="Jarju S."/>
            <person name="Secka A."/>
            <person name="Antonio M."/>
            <person name="Oren A."/>
            <person name="Chaudhuri R.R."/>
            <person name="La Ragione R."/>
            <person name="Hildebrand F."/>
            <person name="Pallen M.J."/>
        </authorList>
    </citation>
    <scope>NUCLEOTIDE SEQUENCE</scope>
    <source>
        <strain evidence="1">1383</strain>
    </source>
</reference>
<dbReference type="AlphaFoldDB" id="A0A9D1KTA1"/>
<sequence length="164" mass="17748">MASVATFGLSKIEIKKTEETEDQYKTLGMTYQDSCMLTQNEPEVIDHYAEESDVPVVSVSKGGKVLLTFSIMDADVDALVELMGGTKDLESGAWNAPDVNPTVELSIRVTPKSGLQIEIPRASVVAKLNGSFSRSGLFLITVTATVFKAEDKPRIIARPKPVDA</sequence>
<proteinExistence type="predicted"/>
<dbReference type="EMBL" id="DVLY01000065">
    <property type="protein sequence ID" value="HIT97757.1"/>
    <property type="molecule type" value="Genomic_DNA"/>
</dbReference>
<organism evidence="1 2">
    <name type="scientific">Candidatus Merdimorpha stercoravium</name>
    <dbReference type="NCBI Taxonomy" id="2840863"/>
    <lineage>
        <taxon>Bacteria</taxon>
        <taxon>Pseudomonadati</taxon>
        <taxon>Bacteroidota</taxon>
        <taxon>Flavobacteriia</taxon>
        <taxon>Flavobacteriales</taxon>
        <taxon>Candidatus Merdimorpha</taxon>
    </lineage>
</organism>
<evidence type="ECO:0000313" key="1">
    <source>
        <dbReference type="EMBL" id="HIT97757.1"/>
    </source>
</evidence>
<evidence type="ECO:0000313" key="2">
    <source>
        <dbReference type="Proteomes" id="UP000824161"/>
    </source>
</evidence>
<name>A0A9D1KTA1_9FLAO</name>
<accession>A0A9D1KTA1</accession>
<protein>
    <submittedName>
        <fullName evidence="1">Uncharacterized protein</fullName>
    </submittedName>
</protein>